<dbReference type="HOGENOM" id="CLU_128727_0_0_5"/>
<accession>Q1QNL6</accession>
<evidence type="ECO:0000313" key="2">
    <source>
        <dbReference type="Proteomes" id="UP000001953"/>
    </source>
</evidence>
<reference evidence="1 2" key="1">
    <citation type="submission" date="2006-03" db="EMBL/GenBank/DDBJ databases">
        <title>Complete sequence of chromosome of Nitrobacter hamburgensis X14.</title>
        <authorList>
            <consortium name="US DOE Joint Genome Institute"/>
            <person name="Copeland A."/>
            <person name="Lucas S."/>
            <person name="Lapidus A."/>
            <person name="Barry K."/>
            <person name="Detter J.C."/>
            <person name="Glavina del Rio T."/>
            <person name="Hammon N."/>
            <person name="Israni S."/>
            <person name="Dalin E."/>
            <person name="Tice H."/>
            <person name="Pitluck S."/>
            <person name="Chain P."/>
            <person name="Malfatti S."/>
            <person name="Shin M."/>
            <person name="Vergez L."/>
            <person name="Schmutz J."/>
            <person name="Larimer F."/>
            <person name="Land M."/>
            <person name="Hauser L."/>
            <person name="Kyrpides N."/>
            <person name="Ivanova N."/>
            <person name="Ward B."/>
            <person name="Arp D."/>
            <person name="Klotz M."/>
            <person name="Stein L."/>
            <person name="O'Mullan G."/>
            <person name="Starkenburg S."/>
            <person name="Sayavedra L."/>
            <person name="Poret-Peterson A.T."/>
            <person name="Gentry M.E."/>
            <person name="Bruce D."/>
            <person name="Richardson P."/>
        </authorList>
    </citation>
    <scope>NUCLEOTIDE SEQUENCE [LARGE SCALE GENOMIC DNA]</scope>
    <source>
        <strain evidence="2">DSM 10229 / NCIMB 13809 / X14</strain>
    </source>
</reference>
<organism evidence="1 2">
    <name type="scientific">Nitrobacter hamburgensis (strain DSM 10229 / NCIMB 13809 / X14)</name>
    <dbReference type="NCBI Taxonomy" id="323097"/>
    <lineage>
        <taxon>Bacteria</taxon>
        <taxon>Pseudomonadati</taxon>
        <taxon>Pseudomonadota</taxon>
        <taxon>Alphaproteobacteria</taxon>
        <taxon>Hyphomicrobiales</taxon>
        <taxon>Nitrobacteraceae</taxon>
        <taxon>Nitrobacter</taxon>
    </lineage>
</organism>
<evidence type="ECO:0000313" key="1">
    <source>
        <dbReference type="EMBL" id="ABE62181.1"/>
    </source>
</evidence>
<dbReference type="RefSeq" id="WP_011509873.1">
    <property type="nucleotide sequence ID" value="NC_007964.1"/>
</dbReference>
<name>Q1QNL6_NITHX</name>
<dbReference type="AlphaFoldDB" id="Q1QNL6"/>
<gene>
    <name evidence="1" type="ordered locus">Nham_1357</name>
</gene>
<keyword evidence="2" id="KW-1185">Reference proteome</keyword>
<proteinExistence type="predicted"/>
<dbReference type="EMBL" id="CP000319">
    <property type="protein sequence ID" value="ABE62181.1"/>
    <property type="molecule type" value="Genomic_DNA"/>
</dbReference>
<dbReference type="KEGG" id="nha:Nham_1357"/>
<dbReference type="OrthoDB" id="7906710at2"/>
<dbReference type="eggNOG" id="ENOG5033F8F">
    <property type="taxonomic scope" value="Bacteria"/>
</dbReference>
<protein>
    <submittedName>
        <fullName evidence="1">Uncharacterized protein</fullName>
    </submittedName>
</protein>
<sequence length="176" mass="19692">MTGQARNWRAALIEAYPGLFHPSAGSPALPECGEGWQDLLQRACARIRTAVAVDGGWFRATQIKEKYGTLRFYWDGNLSAEADTRVEDAIDLAEARSACTCETCGEEGRLYRKGGWLMTRCALHAEGHPVESEPRFENVQVMERIVGKGRRVLARRYNRVTDSFVDVDPQSLGIEE</sequence>
<dbReference type="STRING" id="323097.Nham_1357"/>
<dbReference type="Proteomes" id="UP000001953">
    <property type="component" value="Chromosome"/>
</dbReference>